<organism evidence="1 2">
    <name type="scientific">Nonomuraea montanisoli</name>
    <dbReference type="NCBI Taxonomy" id="2741721"/>
    <lineage>
        <taxon>Bacteria</taxon>
        <taxon>Bacillati</taxon>
        <taxon>Actinomycetota</taxon>
        <taxon>Actinomycetes</taxon>
        <taxon>Streptosporangiales</taxon>
        <taxon>Streptosporangiaceae</taxon>
        <taxon>Nonomuraea</taxon>
    </lineage>
</organism>
<evidence type="ECO:0008006" key="3">
    <source>
        <dbReference type="Google" id="ProtNLM"/>
    </source>
</evidence>
<sequence>MTRDDLGAAAASAGGLLHVSPDVSAAYPLTPADRAAEEERTAAALRAAGVGGRDRVVVALAEPAGALWASAAARVAAAAAAVGPRGRMRLHHALSALGATTLVATPTGAMDFLARLHLEFLLDPLDLGLRHIVLTGEIASKRTLGHLAGEFDAEVHEVYSSPFSGGALAWRASEDAPLTPLADGLLRLASLGKDDLTPEAAGPAELVITPAGHSSLGDAVLRTGQVVRGPADGSPAPGRPDGAAAVSPAGAIPAPAHTVGDHVLVRGVWLSLPRIGRTLAKIDGVARWELGVSRQGTLDAAVLTVTFNRPSLVGNPMWRSRLQESMRALTPIALQVEIAPEVAETSAPGMVNDLRGHHLGRDRALVT</sequence>
<accession>A0A7Y6M6X5</accession>
<dbReference type="InterPro" id="IPR042099">
    <property type="entry name" value="ANL_N_sf"/>
</dbReference>
<evidence type="ECO:0000313" key="2">
    <source>
        <dbReference type="Proteomes" id="UP000586042"/>
    </source>
</evidence>
<dbReference type="AlphaFoldDB" id="A0A7Y6M6X5"/>
<dbReference type="SUPFAM" id="SSF56801">
    <property type="entry name" value="Acetyl-CoA synthetase-like"/>
    <property type="match status" value="1"/>
</dbReference>
<name>A0A7Y6M6X5_9ACTN</name>
<protein>
    <recommendedName>
        <fullName evidence="3">AMP-binding protein</fullName>
    </recommendedName>
</protein>
<gene>
    <name evidence="1" type="ORF">HTZ77_36440</name>
</gene>
<reference evidence="1 2" key="1">
    <citation type="submission" date="2020-06" db="EMBL/GenBank/DDBJ databases">
        <title>Nonomuraea sp. SMC257, a novel actinomycete isolated from soil.</title>
        <authorList>
            <person name="Chanama M."/>
        </authorList>
    </citation>
    <scope>NUCLEOTIDE SEQUENCE [LARGE SCALE GENOMIC DNA]</scope>
    <source>
        <strain evidence="1 2">SMC257</strain>
    </source>
</reference>
<dbReference type="Gene3D" id="3.40.50.12780">
    <property type="entry name" value="N-terminal domain of ligase-like"/>
    <property type="match status" value="1"/>
</dbReference>
<dbReference type="Proteomes" id="UP000586042">
    <property type="component" value="Unassembled WGS sequence"/>
</dbReference>
<proteinExistence type="predicted"/>
<evidence type="ECO:0000313" key="1">
    <source>
        <dbReference type="EMBL" id="NUW36857.1"/>
    </source>
</evidence>
<keyword evidence="2" id="KW-1185">Reference proteome</keyword>
<dbReference type="EMBL" id="JABWGN010000017">
    <property type="protein sequence ID" value="NUW36857.1"/>
    <property type="molecule type" value="Genomic_DNA"/>
</dbReference>
<comment type="caution">
    <text evidence="1">The sequence shown here is derived from an EMBL/GenBank/DDBJ whole genome shotgun (WGS) entry which is preliminary data.</text>
</comment>